<evidence type="ECO:0000313" key="3">
    <source>
        <dbReference type="Proteomes" id="UP000033393"/>
    </source>
</evidence>
<proteinExistence type="predicted"/>
<dbReference type="EMBL" id="JYJG01000285">
    <property type="protein sequence ID" value="KJK43556.1"/>
    <property type="molecule type" value="Genomic_DNA"/>
</dbReference>
<dbReference type="STRING" id="68170.GCA_000974445_06934"/>
<protein>
    <recommendedName>
        <fullName evidence="4">Integral membrane protein</fullName>
    </recommendedName>
</protein>
<gene>
    <name evidence="2" type="ORF">UK23_32710</name>
</gene>
<sequence>MITYITTMLADIPNPTPVAPPGSEVIVEVVGNAKWGAGMALVLGFFAGLIVWAGGRWVDHHRAGRIGLVMMLCAIAGGLLYGIGWQIIDHFASVK</sequence>
<dbReference type="RefSeq" id="WP_045315574.1">
    <property type="nucleotide sequence ID" value="NZ_JYJG01000285.1"/>
</dbReference>
<feature type="transmembrane region" description="Helical" evidence="1">
    <location>
        <begin position="66"/>
        <end position="88"/>
    </location>
</feature>
<keyword evidence="1" id="KW-0472">Membrane</keyword>
<keyword evidence="1" id="KW-0812">Transmembrane</keyword>
<dbReference type="PATRIC" id="fig|68170.10.peg.8520"/>
<dbReference type="AlphaFoldDB" id="A0A0F0GLW4"/>
<dbReference type="OrthoDB" id="5194488at2"/>
<keyword evidence="3" id="KW-1185">Reference proteome</keyword>
<name>A0A0F0GLW4_LENAE</name>
<evidence type="ECO:0008006" key="4">
    <source>
        <dbReference type="Google" id="ProtNLM"/>
    </source>
</evidence>
<organism evidence="2 3">
    <name type="scientific">Lentzea aerocolonigenes</name>
    <name type="common">Lechevalieria aerocolonigenes</name>
    <name type="synonym">Saccharothrix aerocolonigenes</name>
    <dbReference type="NCBI Taxonomy" id="68170"/>
    <lineage>
        <taxon>Bacteria</taxon>
        <taxon>Bacillati</taxon>
        <taxon>Actinomycetota</taxon>
        <taxon>Actinomycetes</taxon>
        <taxon>Pseudonocardiales</taxon>
        <taxon>Pseudonocardiaceae</taxon>
        <taxon>Lentzea</taxon>
    </lineage>
</organism>
<keyword evidence="1" id="KW-1133">Transmembrane helix</keyword>
<accession>A0A0F0GLW4</accession>
<evidence type="ECO:0000256" key="1">
    <source>
        <dbReference type="SAM" id="Phobius"/>
    </source>
</evidence>
<feature type="transmembrane region" description="Helical" evidence="1">
    <location>
        <begin position="35"/>
        <end position="54"/>
    </location>
</feature>
<dbReference type="Proteomes" id="UP000033393">
    <property type="component" value="Unassembled WGS sequence"/>
</dbReference>
<evidence type="ECO:0000313" key="2">
    <source>
        <dbReference type="EMBL" id="KJK43556.1"/>
    </source>
</evidence>
<comment type="caution">
    <text evidence="2">The sequence shown here is derived from an EMBL/GenBank/DDBJ whole genome shotgun (WGS) entry which is preliminary data.</text>
</comment>
<reference evidence="2 3" key="1">
    <citation type="submission" date="2015-02" db="EMBL/GenBank/DDBJ databases">
        <authorList>
            <person name="Ju K.-S."/>
            <person name="Doroghazi J.R."/>
            <person name="Metcalf W."/>
        </authorList>
    </citation>
    <scope>NUCLEOTIDE SEQUENCE [LARGE SCALE GENOMIC DNA]</scope>
    <source>
        <strain evidence="2 3">NRRL B-16140</strain>
    </source>
</reference>